<keyword evidence="6" id="KW-0808">Transferase</keyword>
<dbReference type="GO" id="GO:0097503">
    <property type="term" value="P:sialylation"/>
    <property type="evidence" value="ECO:0007669"/>
    <property type="project" value="TreeGrafter"/>
</dbReference>
<evidence type="ECO:0000256" key="14">
    <source>
        <dbReference type="ARBA" id="ARBA00030410"/>
    </source>
</evidence>
<comment type="function">
    <text evidence="1">Transfers sialic acid from the donor of substrate CMP-sialic acid to galactose containing acceptor substrates. Has alpha-2,6-sialyltransferase activity toward oligosaccharides that have the Gal-beta-1,4-GlcNAc sequence at the non-reducing end of their carbohydrate groups, but it has weak or no activities toward glycoproteins and glycolipids.</text>
</comment>
<evidence type="ECO:0000256" key="1">
    <source>
        <dbReference type="ARBA" id="ARBA00004097"/>
    </source>
</evidence>
<evidence type="ECO:0000256" key="13">
    <source>
        <dbReference type="ARBA" id="ARBA00023180"/>
    </source>
</evidence>
<keyword evidence="8" id="KW-0735">Signal-anchor</keyword>
<dbReference type="CTD" id="84620"/>
<accession>A0A6P7QED7</accession>
<evidence type="ECO:0000256" key="2">
    <source>
        <dbReference type="ARBA" id="ARBA00004447"/>
    </source>
</evidence>
<evidence type="ECO:0000313" key="24">
    <source>
        <dbReference type="RefSeq" id="XP_029327533.1"/>
    </source>
</evidence>
<dbReference type="InterPro" id="IPR038578">
    <property type="entry name" value="GT29-like_sf"/>
</dbReference>
<keyword evidence="21" id="KW-1185">Reference proteome</keyword>
<proteinExistence type="inferred from homology"/>
<evidence type="ECO:0000313" key="23">
    <source>
        <dbReference type="RefSeq" id="XP_029327532.1"/>
    </source>
</evidence>
<evidence type="ECO:0000256" key="18">
    <source>
        <dbReference type="ARBA" id="ARBA00034329"/>
    </source>
</evidence>
<evidence type="ECO:0000256" key="10">
    <source>
        <dbReference type="ARBA" id="ARBA00023034"/>
    </source>
</evidence>
<dbReference type="GeneID" id="110284258"/>
<dbReference type="AlphaFoldDB" id="A0A6P7QED7"/>
<evidence type="ECO:0000256" key="12">
    <source>
        <dbReference type="ARBA" id="ARBA00023157"/>
    </source>
</evidence>
<dbReference type="InterPro" id="IPR001675">
    <property type="entry name" value="Glyco_trans_29"/>
</dbReference>
<dbReference type="GO" id="GO:0003835">
    <property type="term" value="F:beta-galactoside alpha-2,6-sialyltransferase activity"/>
    <property type="evidence" value="ECO:0007669"/>
    <property type="project" value="UniProtKB-EC"/>
</dbReference>
<evidence type="ECO:0000256" key="3">
    <source>
        <dbReference type="ARBA" id="ARBA00006003"/>
    </source>
</evidence>
<dbReference type="GO" id="GO:0032580">
    <property type="term" value="C:Golgi cisterna membrane"/>
    <property type="evidence" value="ECO:0007669"/>
    <property type="project" value="UniProtKB-SubCell"/>
</dbReference>
<keyword evidence="13" id="KW-0325">Glycoprotein</keyword>
<organism evidence="21 24">
    <name type="scientific">Mus caroli</name>
    <name type="common">Ryukyu mouse</name>
    <name type="synonym">Ricefield mouse</name>
    <dbReference type="NCBI Taxonomy" id="10089"/>
    <lineage>
        <taxon>Eukaryota</taxon>
        <taxon>Metazoa</taxon>
        <taxon>Chordata</taxon>
        <taxon>Craniata</taxon>
        <taxon>Vertebrata</taxon>
        <taxon>Euteleostomi</taxon>
        <taxon>Mammalia</taxon>
        <taxon>Eutheria</taxon>
        <taxon>Euarchontoglires</taxon>
        <taxon>Glires</taxon>
        <taxon>Rodentia</taxon>
        <taxon>Myomorpha</taxon>
        <taxon>Muroidea</taxon>
        <taxon>Muridae</taxon>
        <taxon>Murinae</taxon>
        <taxon>Mus</taxon>
        <taxon>Mus</taxon>
    </lineage>
</organism>
<evidence type="ECO:0000256" key="17">
    <source>
        <dbReference type="ARBA" id="ARBA00034249"/>
    </source>
</evidence>
<keyword evidence="10" id="KW-0333">Golgi apparatus</keyword>
<dbReference type="Pfam" id="PF00777">
    <property type="entry name" value="Glyco_transf_29"/>
    <property type="match status" value="1"/>
</dbReference>
<evidence type="ECO:0000256" key="7">
    <source>
        <dbReference type="ARBA" id="ARBA00022692"/>
    </source>
</evidence>
<dbReference type="SUPFAM" id="SSF88713">
    <property type="entry name" value="Glycoside hydrolase/deacetylase"/>
    <property type="match status" value="1"/>
</dbReference>
<dbReference type="RefSeq" id="XP_029327532.1">
    <property type="nucleotide sequence ID" value="XM_029471672.1"/>
</dbReference>
<comment type="subcellular location">
    <subcellularLocation>
        <location evidence="2">Golgi apparatus</location>
        <location evidence="2">Golgi stack membrane</location>
        <topology evidence="2">Single-pass type II membrane protein</topology>
    </subcellularLocation>
</comment>
<keyword evidence="7 20" id="KW-0812">Transmembrane</keyword>
<dbReference type="Proteomes" id="UP000515126">
    <property type="component" value="Chromosome 17"/>
</dbReference>
<comment type="catalytic activity">
    <reaction evidence="17">
        <text>a beta-D-galactoside + CMP-N-acetyl-beta-neuraminate = an N-acetyl-alpha-neuraminyl-(2-&gt;6)-beta-D-galactosyl derivative + CMP + H(+)</text>
        <dbReference type="Rhea" id="RHEA:52104"/>
        <dbReference type="ChEBI" id="CHEBI:15378"/>
        <dbReference type="ChEBI" id="CHEBI:28034"/>
        <dbReference type="ChEBI" id="CHEBI:57812"/>
        <dbReference type="ChEBI" id="CHEBI:60377"/>
        <dbReference type="ChEBI" id="CHEBI:136398"/>
        <dbReference type="EC" id="2.4.3.1"/>
    </reaction>
</comment>
<keyword evidence="5" id="KW-0328">Glycosyltransferase</keyword>
<dbReference type="FunFam" id="3.90.1480.20:FF:000010">
    <property type="entry name" value="ST6 beta-galactoside alpha-2,6-sialyltransferase 2"/>
    <property type="match status" value="1"/>
</dbReference>
<keyword evidence="11 20" id="KW-0472">Membrane</keyword>
<evidence type="ECO:0000256" key="9">
    <source>
        <dbReference type="ARBA" id="ARBA00022989"/>
    </source>
</evidence>
<comment type="similarity">
    <text evidence="3">Belongs to the glycosyltransferase 29 family.</text>
</comment>
<evidence type="ECO:0000256" key="16">
    <source>
        <dbReference type="ARBA" id="ARBA00032076"/>
    </source>
</evidence>
<evidence type="ECO:0000256" key="4">
    <source>
        <dbReference type="ARBA" id="ARBA00020782"/>
    </source>
</evidence>
<dbReference type="RefSeq" id="XP_029327531.1">
    <property type="nucleotide sequence ID" value="XM_029471671.1"/>
</dbReference>
<evidence type="ECO:0000256" key="8">
    <source>
        <dbReference type="ARBA" id="ARBA00022968"/>
    </source>
</evidence>
<sequence length="534" mass="61287">MKPHLKQWRQRMLFGIFVWGLLFLAIFIYFTNSNPAAPMPSSFSFLESRGLLPLQGKQRVIMGALQEPSLPRSLDASKVLLDSHPENPFHPWPGDPQKWDQAQNDLDNGDEFFTSQVGRKSQSAFYPEEDSYFFVADQPELYHHRQGALELPSPGETSWRSGPAQPKQKLLHPRRGSLPEEAYDSDMLSASMSRAFLYRLWKGTVSSKMLNPRLQKAMRYYMSFNKHGVRFRRRGRREATRTGPELLCEMRRRVRVRTLDGREAPFSALGWRPLVPGVPLSQLHPHGLSSCAVVMSAGAILNSSLGEEIEKKNVTCVPLDSHDAVLRFNSAPTRGYEKDVGNKTTVRIINSQILANPSHHFIDSALYKDVILVAWDPAPYSANLNLWYKKPDYNLFTPYIQHRRKYPTQPFYILHPKFIWQLWDIIQENTREKIQPNPPSSGFIGILIMMSMCKEVHVYEYIPSVRQTELCHYHELYYDAACTLGAYHPLLYEKLLVQRLNTGTQADLHHKGKVVLPGFQTLRCPVTSPNNTHS</sequence>
<protein>
    <recommendedName>
        <fullName evidence="4">Beta-galactoside alpha-2,6-sialyltransferase 2</fullName>
        <ecNumber evidence="18">2.4.3.1</ecNumber>
    </recommendedName>
    <alternativeName>
        <fullName evidence="15">CMP-N-acetylneuraminate-beta-galactosamide-alpha-2,6-sialyltransferase 2</fullName>
    </alternativeName>
    <alternativeName>
        <fullName evidence="14">ST6Gal II</fullName>
    </alternativeName>
    <alternativeName>
        <fullName evidence="16">Sialyltransferase 2</fullName>
    </alternativeName>
</protein>
<keyword evidence="9 20" id="KW-1133">Transmembrane helix</keyword>
<evidence type="ECO:0000256" key="20">
    <source>
        <dbReference type="SAM" id="Phobius"/>
    </source>
</evidence>
<name>A0A6P7QED7_MUSCR</name>
<dbReference type="GO" id="GO:0005975">
    <property type="term" value="P:carbohydrate metabolic process"/>
    <property type="evidence" value="ECO:0007669"/>
    <property type="project" value="InterPro"/>
</dbReference>
<dbReference type="PANTHER" id="PTHR46059:SF3">
    <property type="entry name" value="BETA-GALACTOSIDE ALPHA-2,6-SIALYLTRANSFERASE 2"/>
    <property type="match status" value="1"/>
</dbReference>
<dbReference type="Gene3D" id="3.90.1480.20">
    <property type="entry name" value="Glycosyl transferase family 29"/>
    <property type="match status" value="1"/>
</dbReference>
<dbReference type="RefSeq" id="XP_029327533.1">
    <property type="nucleotide sequence ID" value="XM_029471673.1"/>
</dbReference>
<evidence type="ECO:0000256" key="6">
    <source>
        <dbReference type="ARBA" id="ARBA00022679"/>
    </source>
</evidence>
<dbReference type="EC" id="2.4.3.1" evidence="18"/>
<dbReference type="InterPro" id="IPR011330">
    <property type="entry name" value="Glyco_hydro/deAcase_b/a-brl"/>
</dbReference>
<dbReference type="PANTHER" id="PTHR46059">
    <property type="entry name" value="BETA-GALACTOSIDE ALPHA-2,6-SIALYLTRANSFERASE"/>
    <property type="match status" value="1"/>
</dbReference>
<evidence type="ECO:0000256" key="19">
    <source>
        <dbReference type="SAM" id="MobiDB-lite"/>
    </source>
</evidence>
<evidence type="ECO:0000256" key="5">
    <source>
        <dbReference type="ARBA" id="ARBA00022676"/>
    </source>
</evidence>
<feature type="transmembrane region" description="Helical" evidence="20">
    <location>
        <begin position="12"/>
        <end position="30"/>
    </location>
</feature>
<dbReference type="RefSeq" id="XP_029327535.1">
    <property type="nucleotide sequence ID" value="XM_029471675.1"/>
</dbReference>
<gene>
    <name evidence="22 23 24 25" type="primary">St6gal2</name>
</gene>
<evidence type="ECO:0000313" key="25">
    <source>
        <dbReference type="RefSeq" id="XP_029327535.1"/>
    </source>
</evidence>
<reference evidence="22 23" key="1">
    <citation type="submission" date="2025-04" db="UniProtKB">
        <authorList>
            <consortium name="RefSeq"/>
        </authorList>
    </citation>
    <scope>IDENTIFICATION</scope>
</reference>
<evidence type="ECO:0000313" key="21">
    <source>
        <dbReference type="Proteomes" id="UP000515126"/>
    </source>
</evidence>
<evidence type="ECO:0000256" key="15">
    <source>
        <dbReference type="ARBA" id="ARBA00030509"/>
    </source>
</evidence>
<feature type="region of interest" description="Disordered" evidence="19">
    <location>
        <begin position="152"/>
        <end position="172"/>
    </location>
</feature>
<evidence type="ECO:0000313" key="22">
    <source>
        <dbReference type="RefSeq" id="XP_029327531.1"/>
    </source>
</evidence>
<keyword evidence="12" id="KW-1015">Disulfide bond</keyword>
<evidence type="ECO:0000256" key="11">
    <source>
        <dbReference type="ARBA" id="ARBA00023136"/>
    </source>
</evidence>